<dbReference type="PROSITE" id="PS52016">
    <property type="entry name" value="TONB_DEPENDENT_REC_3"/>
    <property type="match status" value="1"/>
</dbReference>
<accession>A0ABQ5Z6U9</accession>
<keyword evidence="14" id="KW-0675">Receptor</keyword>
<feature type="chain" id="PRO_5045630821" evidence="11">
    <location>
        <begin position="29"/>
        <end position="1064"/>
    </location>
</feature>
<protein>
    <submittedName>
        <fullName evidence="14">TonB-dependent receptor</fullName>
    </submittedName>
</protein>
<sequence>MMKFEYRQRLLGTTLLVGASLLATPALAQDTGGTNVSNPTGPAEAQPTPTTSAEGENVQQDQDIIVTGTRIPQPNLESSAPVTVVTNQDLKLQGVTKVEDLLNSLPSVFAAQSSSLSNGATGTATVDLRGLGARRTLVLVNGRRLTPGDPGSSTADLNFVPSAIVKRVEVLTGGASSTYGADAVAGVVNFIMDTNFNGIRFDGQYSFYQHNNGSKITPSILKARQNQGLAGYSFPKSSVIDGQTFDGTVSIGTGFDDNRGHALAYFGYRKALPVLQARRDYSACTIQNTGAALSGPTRLNPAAPLQCGGSATAQNAVVYATTSSTTTSTVAALGAGTLTPFSATRYNFAPTNYFQRPDERYTAGVFANYEINDTFKPYLEFMFMDDRTLAQIAPSGDFGNTLTINCDNPLLSAQQLSVACSNTNLVTGFLGNYPLVNATNTVTPGAAPIDFINPVVGAANPTYNQGFFQLLRRNVEGGPRVNDLQHTAYRGVLGTRGDLSKAWSYDAYFQYGRTNYSQVYKNEFSAARLRNALDVVDNPNIAGIQPVCRSVLTGADPNCVPYDVFTGAPISAAAINYLSATGFQKGATSEQVANVNFTGLLGEYGIKSPWAEEGFGINVGAEYRKESVFLDTDNAFQTGDLTGQGAPTLPIKGNFRVLEWFAEAQVPIVEKSWVYDLSLNAGYRKSYYKLGNGGKFDTDTYKIGLEFAPVRDIRFRGAYNRAVRAPNLQELFAAQFVGLDGVTDPCAGRVLTAADVGCLAQGLSIGQRVSTNPAAQYNGLLGGNPNLKPETATTKTLGVVLQPRFLPRAALTVDYYNIKVKDAIQGYGADAILNACITQTTVASSPAAVCSLIRRNPVSGSLWLTPDGYVIDTPTNVGGVKTSGIEVNGSYSQPIGGWATLSASLVGTRVIDYKVDNGLTEQYDCAGYYGPTCTGPLPKWRHKARLSFNMKNGIGLSAQWRHFGKVDVEYSNSSDTLAGNYYNFNSTIKAQNYFDLAATASIGNSYTFRLGVNNIFDKDPPLVTSGSGRFGASACASVTCNGNTYPGTYDALGRYMYAGVTLDF</sequence>
<dbReference type="InterPro" id="IPR000531">
    <property type="entry name" value="Beta-barrel_TonB"/>
</dbReference>
<name>A0ABQ5Z6U9_9SPHN</name>
<dbReference type="RefSeq" id="WP_029941520.1">
    <property type="nucleotide sequence ID" value="NZ_BSOO01000002.1"/>
</dbReference>
<dbReference type="Pfam" id="PF07715">
    <property type="entry name" value="Plug"/>
    <property type="match status" value="1"/>
</dbReference>
<dbReference type="Proteomes" id="UP001156703">
    <property type="component" value="Unassembled WGS sequence"/>
</dbReference>
<gene>
    <name evidence="14" type="ORF">GCM10007925_02050</name>
</gene>
<keyword evidence="11" id="KW-0732">Signal</keyword>
<feature type="compositionally biased region" description="Polar residues" evidence="10">
    <location>
        <begin position="47"/>
        <end position="58"/>
    </location>
</feature>
<keyword evidence="7 8" id="KW-0998">Cell outer membrane</keyword>
<dbReference type="SUPFAM" id="SSF56935">
    <property type="entry name" value="Porins"/>
    <property type="match status" value="1"/>
</dbReference>
<evidence type="ECO:0000313" key="15">
    <source>
        <dbReference type="Proteomes" id="UP001156703"/>
    </source>
</evidence>
<evidence type="ECO:0000259" key="12">
    <source>
        <dbReference type="Pfam" id="PF00593"/>
    </source>
</evidence>
<evidence type="ECO:0000256" key="6">
    <source>
        <dbReference type="ARBA" id="ARBA00023136"/>
    </source>
</evidence>
<evidence type="ECO:0000256" key="9">
    <source>
        <dbReference type="RuleBase" id="RU003357"/>
    </source>
</evidence>
<evidence type="ECO:0000313" key="14">
    <source>
        <dbReference type="EMBL" id="GLR46494.1"/>
    </source>
</evidence>
<keyword evidence="15" id="KW-1185">Reference proteome</keyword>
<keyword evidence="6 8" id="KW-0472">Membrane</keyword>
<evidence type="ECO:0000256" key="4">
    <source>
        <dbReference type="ARBA" id="ARBA00022692"/>
    </source>
</evidence>
<evidence type="ECO:0000256" key="5">
    <source>
        <dbReference type="ARBA" id="ARBA00023077"/>
    </source>
</evidence>
<keyword evidence="5 9" id="KW-0798">TonB box</keyword>
<evidence type="ECO:0000256" key="10">
    <source>
        <dbReference type="SAM" id="MobiDB-lite"/>
    </source>
</evidence>
<dbReference type="InterPro" id="IPR012910">
    <property type="entry name" value="Plug_dom"/>
</dbReference>
<dbReference type="PANTHER" id="PTHR47234">
    <property type="match status" value="1"/>
</dbReference>
<comment type="subcellular location">
    <subcellularLocation>
        <location evidence="1 8">Cell outer membrane</location>
        <topology evidence="1 8">Multi-pass membrane protein</topology>
    </subcellularLocation>
</comment>
<feature type="signal peptide" evidence="11">
    <location>
        <begin position="1"/>
        <end position="28"/>
    </location>
</feature>
<evidence type="ECO:0000259" key="13">
    <source>
        <dbReference type="Pfam" id="PF07715"/>
    </source>
</evidence>
<feature type="domain" description="TonB-dependent receptor plug" evidence="13">
    <location>
        <begin position="76"/>
        <end position="187"/>
    </location>
</feature>
<comment type="similarity">
    <text evidence="8 9">Belongs to the TonB-dependent receptor family.</text>
</comment>
<evidence type="ECO:0000256" key="8">
    <source>
        <dbReference type="PROSITE-ProRule" id="PRU01360"/>
    </source>
</evidence>
<dbReference type="InterPro" id="IPR039426">
    <property type="entry name" value="TonB-dep_rcpt-like"/>
</dbReference>
<dbReference type="PANTHER" id="PTHR47234:SF2">
    <property type="entry name" value="TONB-DEPENDENT RECEPTOR"/>
    <property type="match status" value="1"/>
</dbReference>
<evidence type="ECO:0000256" key="1">
    <source>
        <dbReference type="ARBA" id="ARBA00004571"/>
    </source>
</evidence>
<evidence type="ECO:0000256" key="3">
    <source>
        <dbReference type="ARBA" id="ARBA00022452"/>
    </source>
</evidence>
<dbReference type="Pfam" id="PF00593">
    <property type="entry name" value="TonB_dep_Rec_b-barrel"/>
    <property type="match status" value="1"/>
</dbReference>
<keyword evidence="4 8" id="KW-0812">Transmembrane</keyword>
<dbReference type="InterPro" id="IPR036942">
    <property type="entry name" value="Beta-barrel_TonB_sf"/>
</dbReference>
<organism evidence="14 15">
    <name type="scientific">Sphingomonas astaxanthinifaciens DSM 22298</name>
    <dbReference type="NCBI Taxonomy" id="1123267"/>
    <lineage>
        <taxon>Bacteria</taxon>
        <taxon>Pseudomonadati</taxon>
        <taxon>Pseudomonadota</taxon>
        <taxon>Alphaproteobacteria</taxon>
        <taxon>Sphingomonadales</taxon>
        <taxon>Sphingomonadaceae</taxon>
        <taxon>Sphingomonas</taxon>
    </lineage>
</organism>
<feature type="domain" description="TonB-dependent receptor-like beta-barrel" evidence="12">
    <location>
        <begin position="476"/>
        <end position="1015"/>
    </location>
</feature>
<proteinExistence type="inferred from homology"/>
<keyword evidence="2 8" id="KW-0813">Transport</keyword>
<keyword evidence="3 8" id="KW-1134">Transmembrane beta strand</keyword>
<dbReference type="EMBL" id="BSOO01000002">
    <property type="protein sequence ID" value="GLR46494.1"/>
    <property type="molecule type" value="Genomic_DNA"/>
</dbReference>
<evidence type="ECO:0000256" key="11">
    <source>
        <dbReference type="SAM" id="SignalP"/>
    </source>
</evidence>
<reference evidence="15" key="1">
    <citation type="journal article" date="2019" name="Int. J. Syst. Evol. Microbiol.">
        <title>The Global Catalogue of Microorganisms (GCM) 10K type strain sequencing project: providing services to taxonomists for standard genome sequencing and annotation.</title>
        <authorList>
            <consortium name="The Broad Institute Genomics Platform"/>
            <consortium name="The Broad Institute Genome Sequencing Center for Infectious Disease"/>
            <person name="Wu L."/>
            <person name="Ma J."/>
        </authorList>
    </citation>
    <scope>NUCLEOTIDE SEQUENCE [LARGE SCALE GENOMIC DNA]</scope>
    <source>
        <strain evidence="15">NBRC 102146</strain>
    </source>
</reference>
<evidence type="ECO:0000256" key="2">
    <source>
        <dbReference type="ARBA" id="ARBA00022448"/>
    </source>
</evidence>
<dbReference type="InterPro" id="IPR037066">
    <property type="entry name" value="Plug_dom_sf"/>
</dbReference>
<feature type="compositionally biased region" description="Polar residues" evidence="10">
    <location>
        <begin position="31"/>
        <end position="40"/>
    </location>
</feature>
<dbReference type="Gene3D" id="2.170.130.10">
    <property type="entry name" value="TonB-dependent receptor, plug domain"/>
    <property type="match status" value="1"/>
</dbReference>
<evidence type="ECO:0000256" key="7">
    <source>
        <dbReference type="ARBA" id="ARBA00023237"/>
    </source>
</evidence>
<comment type="caution">
    <text evidence="14">The sequence shown here is derived from an EMBL/GenBank/DDBJ whole genome shotgun (WGS) entry which is preliminary data.</text>
</comment>
<dbReference type="Gene3D" id="2.40.170.20">
    <property type="entry name" value="TonB-dependent receptor, beta-barrel domain"/>
    <property type="match status" value="1"/>
</dbReference>
<feature type="region of interest" description="Disordered" evidence="10">
    <location>
        <begin position="29"/>
        <end position="58"/>
    </location>
</feature>